<evidence type="ECO:0000313" key="1">
    <source>
        <dbReference type="EMBL" id="HIU22224.1"/>
    </source>
</evidence>
<name>A0A9D1L270_9BACT</name>
<dbReference type="Proteomes" id="UP000824087">
    <property type="component" value="Unassembled WGS sequence"/>
</dbReference>
<proteinExistence type="predicted"/>
<reference evidence="1" key="1">
    <citation type="submission" date="2020-10" db="EMBL/GenBank/DDBJ databases">
        <authorList>
            <person name="Gilroy R."/>
        </authorList>
    </citation>
    <scope>NUCLEOTIDE SEQUENCE</scope>
    <source>
        <strain evidence="1">CHK197-8231</strain>
    </source>
</reference>
<sequence length="268" mass="30774">MKIKNIAGKKLATISIVFFAGVYSGRIIEGIRQSEKPIGKITEQQQNQTGANYYYATQERALTSFENGVPVYTEWSPISDYEQVTDKTMVFVNDTTKVYLKNINSDEAAIELSQGLSIQKGILYIGGEKRMKLSKMSNYDKLKDAVNKNLIQYQERSWNEDKEMWSDWSKRYFVDSKTNLKNTVDTQYRIILYTDQATKQVKWFNLSALKDSSFHDSSLYEGDEAVPMDMSDYNPDDPSHVPYDAPIYDGEAGERYINPMLPNPSYGR</sequence>
<gene>
    <name evidence="1" type="ORF">IAD49_01445</name>
</gene>
<dbReference type="AlphaFoldDB" id="A0A9D1L270"/>
<organism evidence="1 2">
    <name type="scientific">Candidatus Fimihabitans intestinipullorum</name>
    <dbReference type="NCBI Taxonomy" id="2840820"/>
    <lineage>
        <taxon>Bacteria</taxon>
        <taxon>Bacillati</taxon>
        <taxon>Mycoplasmatota</taxon>
        <taxon>Mycoplasmatota incertae sedis</taxon>
        <taxon>Candidatus Fimihabitans</taxon>
    </lineage>
</organism>
<dbReference type="EMBL" id="DVML01000008">
    <property type="protein sequence ID" value="HIU22224.1"/>
    <property type="molecule type" value="Genomic_DNA"/>
</dbReference>
<protein>
    <submittedName>
        <fullName evidence="1">Uncharacterized protein</fullName>
    </submittedName>
</protein>
<evidence type="ECO:0000313" key="2">
    <source>
        <dbReference type="Proteomes" id="UP000824087"/>
    </source>
</evidence>
<accession>A0A9D1L270</accession>
<comment type="caution">
    <text evidence="1">The sequence shown here is derived from an EMBL/GenBank/DDBJ whole genome shotgun (WGS) entry which is preliminary data.</text>
</comment>
<reference evidence="1" key="2">
    <citation type="journal article" date="2021" name="PeerJ">
        <title>Extensive microbial diversity within the chicken gut microbiome revealed by metagenomics and culture.</title>
        <authorList>
            <person name="Gilroy R."/>
            <person name="Ravi A."/>
            <person name="Getino M."/>
            <person name="Pursley I."/>
            <person name="Horton D.L."/>
            <person name="Alikhan N.F."/>
            <person name="Baker D."/>
            <person name="Gharbi K."/>
            <person name="Hall N."/>
            <person name="Watson M."/>
            <person name="Adriaenssens E.M."/>
            <person name="Foster-Nyarko E."/>
            <person name="Jarju S."/>
            <person name="Secka A."/>
            <person name="Antonio M."/>
            <person name="Oren A."/>
            <person name="Chaudhuri R.R."/>
            <person name="La Ragione R."/>
            <person name="Hildebrand F."/>
            <person name="Pallen M.J."/>
        </authorList>
    </citation>
    <scope>NUCLEOTIDE SEQUENCE</scope>
    <source>
        <strain evidence="1">CHK197-8231</strain>
    </source>
</reference>